<keyword evidence="3" id="KW-1185">Reference proteome</keyword>
<evidence type="ECO:0008006" key="4">
    <source>
        <dbReference type="Google" id="ProtNLM"/>
    </source>
</evidence>
<accession>A0ABR0SGK4</accession>
<dbReference type="Proteomes" id="UP001338125">
    <property type="component" value="Unassembled WGS sequence"/>
</dbReference>
<keyword evidence="1" id="KW-0732">Signal</keyword>
<gene>
    <name evidence="2" type="ORF">PT974_09584</name>
</gene>
<evidence type="ECO:0000313" key="2">
    <source>
        <dbReference type="EMBL" id="KAK5991304.1"/>
    </source>
</evidence>
<evidence type="ECO:0000256" key="1">
    <source>
        <dbReference type="SAM" id="SignalP"/>
    </source>
</evidence>
<reference evidence="2 3" key="1">
    <citation type="submission" date="2024-01" db="EMBL/GenBank/DDBJ databases">
        <title>Complete genome of Cladobotryum mycophilum ATHUM6906.</title>
        <authorList>
            <person name="Christinaki A.C."/>
            <person name="Myridakis A.I."/>
            <person name="Kouvelis V.N."/>
        </authorList>
    </citation>
    <scope>NUCLEOTIDE SEQUENCE [LARGE SCALE GENOMIC DNA]</scope>
    <source>
        <strain evidence="2 3">ATHUM6906</strain>
    </source>
</reference>
<evidence type="ECO:0000313" key="3">
    <source>
        <dbReference type="Proteomes" id="UP001338125"/>
    </source>
</evidence>
<organism evidence="2 3">
    <name type="scientific">Cladobotryum mycophilum</name>
    <dbReference type="NCBI Taxonomy" id="491253"/>
    <lineage>
        <taxon>Eukaryota</taxon>
        <taxon>Fungi</taxon>
        <taxon>Dikarya</taxon>
        <taxon>Ascomycota</taxon>
        <taxon>Pezizomycotina</taxon>
        <taxon>Sordariomycetes</taxon>
        <taxon>Hypocreomycetidae</taxon>
        <taxon>Hypocreales</taxon>
        <taxon>Hypocreaceae</taxon>
        <taxon>Cladobotryum</taxon>
    </lineage>
</organism>
<protein>
    <recommendedName>
        <fullName evidence="4">Secreted protein</fullName>
    </recommendedName>
</protein>
<sequence>MYFLKATIIFTVHSSSVVAWVVCDHPFRSPEESEQCFSPYKGGAMKVTVSSSCLLYAAVILFDVEESRFN</sequence>
<feature type="signal peptide" evidence="1">
    <location>
        <begin position="1"/>
        <end position="19"/>
    </location>
</feature>
<proteinExistence type="predicted"/>
<name>A0ABR0SGK4_9HYPO</name>
<comment type="caution">
    <text evidence="2">The sequence shown here is derived from an EMBL/GenBank/DDBJ whole genome shotgun (WGS) entry which is preliminary data.</text>
</comment>
<dbReference type="EMBL" id="JAVFKD010000014">
    <property type="protein sequence ID" value="KAK5991304.1"/>
    <property type="molecule type" value="Genomic_DNA"/>
</dbReference>
<feature type="chain" id="PRO_5047403146" description="Secreted protein" evidence="1">
    <location>
        <begin position="20"/>
        <end position="70"/>
    </location>
</feature>